<evidence type="ECO:0000313" key="1">
    <source>
        <dbReference type="EMBL" id="KTD16599.1"/>
    </source>
</evidence>
<gene>
    <name evidence="1" type="ORF">Ljor_0905</name>
</gene>
<dbReference type="STRING" id="456.Ljor_0905"/>
<protein>
    <recommendedName>
        <fullName evidence="3">Bile acid beta-glucosidase</fullName>
    </recommendedName>
</protein>
<dbReference type="OrthoDB" id="5646854at2"/>
<reference evidence="1 2" key="1">
    <citation type="submission" date="2015-11" db="EMBL/GenBank/DDBJ databases">
        <title>Genomic analysis of 38 Legionella species identifies large and diverse effector repertoires.</title>
        <authorList>
            <person name="Burstein D."/>
            <person name="Amaro F."/>
            <person name="Zusman T."/>
            <person name="Lifshitz Z."/>
            <person name="Cohen O."/>
            <person name="Gilbert J.A."/>
            <person name="Pupko T."/>
            <person name="Shuman H.A."/>
            <person name="Segal G."/>
        </authorList>
    </citation>
    <scope>NUCLEOTIDE SEQUENCE [LARGE SCALE GENOMIC DNA]</scope>
    <source>
        <strain evidence="1 2">BL-540</strain>
    </source>
</reference>
<proteinExistence type="predicted"/>
<comment type="caution">
    <text evidence="1">The sequence shown here is derived from an EMBL/GenBank/DDBJ whole genome shotgun (WGS) entry which is preliminary data.</text>
</comment>
<name>A0A0W0V8Y8_9GAMM</name>
<dbReference type="AlphaFoldDB" id="A0A0W0V8Y8"/>
<dbReference type="EMBL" id="LNYJ01000011">
    <property type="protein sequence ID" value="KTD16599.1"/>
    <property type="molecule type" value="Genomic_DNA"/>
</dbReference>
<dbReference type="RefSeq" id="WP_126320087.1">
    <property type="nucleotide sequence ID" value="NZ_CAAAIC010000002.1"/>
</dbReference>
<dbReference type="Proteomes" id="UP000055035">
    <property type="component" value="Unassembled WGS sequence"/>
</dbReference>
<sequence length="190" mass="21966">MKFEQVKTKYNCYWDENVVPAYQKLIAKSKPGFFETKSLNKDLLSQYVEAVFSIVNHISAHMHAFKDPQNALQYLKETQEEAITDLQEFADIFQAADMQEIINNAMFSLKSNLNSQQPSPGGAKDSLQQMDEHSDDYPIVNDEEWRQILSKLSIEYPNFNPEEIFTGNSLSLHSSEIEEIDLSYFETHKL</sequence>
<evidence type="ECO:0008006" key="3">
    <source>
        <dbReference type="Google" id="ProtNLM"/>
    </source>
</evidence>
<dbReference type="PATRIC" id="fig|456.5.peg.962"/>
<evidence type="ECO:0000313" key="2">
    <source>
        <dbReference type="Proteomes" id="UP000055035"/>
    </source>
</evidence>
<accession>A0A0W0V8Y8</accession>
<organism evidence="1 2">
    <name type="scientific">Legionella jordanis</name>
    <dbReference type="NCBI Taxonomy" id="456"/>
    <lineage>
        <taxon>Bacteria</taxon>
        <taxon>Pseudomonadati</taxon>
        <taxon>Pseudomonadota</taxon>
        <taxon>Gammaproteobacteria</taxon>
        <taxon>Legionellales</taxon>
        <taxon>Legionellaceae</taxon>
        <taxon>Legionella</taxon>
    </lineage>
</organism>
<keyword evidence="2" id="KW-1185">Reference proteome</keyword>